<dbReference type="CDD" id="cd01855">
    <property type="entry name" value="YqeH"/>
    <property type="match status" value="1"/>
</dbReference>
<dbReference type="PANTHER" id="PTHR46406:SF1">
    <property type="entry name" value="NITRIC OXIDE-ASSOCIATED PROTEIN 1"/>
    <property type="match status" value="1"/>
</dbReference>
<dbReference type="InterPro" id="IPR006073">
    <property type="entry name" value="GTP-bd"/>
</dbReference>
<dbReference type="STRING" id="658196.A0A397T953"/>
<evidence type="ECO:0000256" key="1">
    <source>
        <dbReference type="SAM" id="MobiDB-lite"/>
    </source>
</evidence>
<dbReference type="OrthoDB" id="1696305at2759"/>
<feature type="domain" description="G" evidence="2">
    <location>
        <begin position="168"/>
        <end position="252"/>
    </location>
</feature>
<comment type="caution">
    <text evidence="3">The sequence shown here is derived from an EMBL/GenBank/DDBJ whole genome shotgun (WGS) entry which is preliminary data.</text>
</comment>
<evidence type="ECO:0000259" key="2">
    <source>
        <dbReference type="Pfam" id="PF01926"/>
    </source>
</evidence>
<dbReference type="Proteomes" id="UP000265703">
    <property type="component" value="Unassembled WGS sequence"/>
</dbReference>
<dbReference type="Pfam" id="PF01926">
    <property type="entry name" value="MMR_HSR1"/>
    <property type="match status" value="1"/>
</dbReference>
<evidence type="ECO:0000313" key="3">
    <source>
        <dbReference type="EMBL" id="RIA93859.1"/>
    </source>
</evidence>
<reference evidence="3 4" key="1">
    <citation type="submission" date="2018-06" db="EMBL/GenBank/DDBJ databases">
        <title>Comparative genomics reveals the genomic features of Rhizophagus irregularis, R. cerebriforme, R. diaphanum and Gigaspora rosea, and their symbiotic lifestyle signature.</title>
        <authorList>
            <person name="Morin E."/>
            <person name="San Clemente H."/>
            <person name="Chen E.C.H."/>
            <person name="De La Providencia I."/>
            <person name="Hainaut M."/>
            <person name="Kuo A."/>
            <person name="Kohler A."/>
            <person name="Murat C."/>
            <person name="Tang N."/>
            <person name="Roy S."/>
            <person name="Loubradou J."/>
            <person name="Henrissat B."/>
            <person name="Grigoriev I.V."/>
            <person name="Corradi N."/>
            <person name="Roux C."/>
            <person name="Martin F.M."/>
        </authorList>
    </citation>
    <scope>NUCLEOTIDE SEQUENCE [LARGE SCALE GENOMIC DNA]</scope>
    <source>
        <strain evidence="3 4">DAOM 227022</strain>
    </source>
</reference>
<keyword evidence="3" id="KW-0378">Hydrolase</keyword>
<feature type="compositionally biased region" description="Polar residues" evidence="1">
    <location>
        <begin position="1"/>
        <end position="23"/>
    </location>
</feature>
<dbReference type="GO" id="GO:0005525">
    <property type="term" value="F:GTP binding"/>
    <property type="evidence" value="ECO:0007669"/>
    <property type="project" value="InterPro"/>
</dbReference>
<gene>
    <name evidence="3" type="ORF">C1645_722394</name>
</gene>
<dbReference type="PANTHER" id="PTHR46406">
    <property type="entry name" value="NITRIC OXIDE-ASSOCIATED PROTEIN 1"/>
    <property type="match status" value="1"/>
</dbReference>
<dbReference type="Gene3D" id="3.40.50.300">
    <property type="entry name" value="P-loop containing nucleotide triphosphate hydrolases"/>
    <property type="match status" value="1"/>
</dbReference>
<organism evidence="3 4">
    <name type="scientific">Glomus cerebriforme</name>
    <dbReference type="NCBI Taxonomy" id="658196"/>
    <lineage>
        <taxon>Eukaryota</taxon>
        <taxon>Fungi</taxon>
        <taxon>Fungi incertae sedis</taxon>
        <taxon>Mucoromycota</taxon>
        <taxon>Glomeromycotina</taxon>
        <taxon>Glomeromycetes</taxon>
        <taxon>Glomerales</taxon>
        <taxon>Glomeraceae</taxon>
        <taxon>Glomus</taxon>
    </lineage>
</organism>
<feature type="region of interest" description="Disordered" evidence="1">
    <location>
        <begin position="1"/>
        <end position="25"/>
    </location>
</feature>
<proteinExistence type="predicted"/>
<protein>
    <submittedName>
        <fullName evidence="3">P-loop containing nucleoside triphosphate hydrolase protein</fullName>
    </submittedName>
</protein>
<dbReference type="GO" id="GO:0016787">
    <property type="term" value="F:hydrolase activity"/>
    <property type="evidence" value="ECO:0007669"/>
    <property type="project" value="UniProtKB-KW"/>
</dbReference>
<name>A0A397T953_9GLOM</name>
<evidence type="ECO:0000313" key="4">
    <source>
        <dbReference type="Proteomes" id="UP000265703"/>
    </source>
</evidence>
<dbReference type="InterPro" id="IPR027417">
    <property type="entry name" value="P-loop_NTPase"/>
</dbReference>
<keyword evidence="4" id="KW-1185">Reference proteome</keyword>
<dbReference type="AlphaFoldDB" id="A0A397T953"/>
<dbReference type="EMBL" id="QKYT01000095">
    <property type="protein sequence ID" value="RIA93859.1"/>
    <property type="molecule type" value="Genomic_DNA"/>
</dbReference>
<dbReference type="SUPFAM" id="SSF52540">
    <property type="entry name" value="P-loop containing nucleoside triphosphate hydrolases"/>
    <property type="match status" value="1"/>
</dbReference>
<accession>A0A397T953</accession>
<dbReference type="InterPro" id="IPR052807">
    <property type="entry name" value="Mito_transl_resp_regulator"/>
</dbReference>
<sequence length="430" mass="49717">MYPFEYSTSIQKKSNENDNPSLKNQEKEEERIFCQRCYNLKYHNKLISSSSSWQETLTTDKSFLNFLQKKQNSIILTIIDIFDFPGSLIKNLDNLIGKNNSNILIANKIDLLPKNFDENWIKIWLKKYCSMYGLKNIHKIFLCSAKKNWMIKDLCNEISKIRNYNDDIYLIGNTNVGKSELINSFLRSFVYNGKKYKVTSSHIPGTTINMLGLPLNIFGDTFGKNVKGMLLNNNNQEDQKFLFDTPGIVNENQLFHFLDQEELKMILPQKNIRPLTYIFKPGKSLLFGGLGRIDYKEGTNPIRITVFSELDSHITSIEKANEFYEQLSSYEENHFLKPPIGSIERLKKFPKIVKSIKDLKVTSNEKLYMNTKKVSILDVVWSGVGWCSIGGVRIGDTAIFDVWSPDGRGVYVRNVPLLPYEFRGKIEKIK</sequence>